<accession>A0ABU8DW06</accession>
<keyword evidence="5" id="KW-0812">Transmembrane</keyword>
<keyword evidence="3 4" id="KW-0067">ATP-binding</keyword>
<evidence type="ECO:0000259" key="7">
    <source>
        <dbReference type="PROSITE" id="PS50901"/>
    </source>
</evidence>
<protein>
    <submittedName>
        <fullName evidence="8">FtsK/SpoIIIE domain-containing protein</fullName>
    </submittedName>
</protein>
<organism evidence="8 9">
    <name type="scientific">Klenkia sesuvii</name>
    <dbReference type="NCBI Taxonomy" id="3103137"/>
    <lineage>
        <taxon>Bacteria</taxon>
        <taxon>Bacillati</taxon>
        <taxon>Actinomycetota</taxon>
        <taxon>Actinomycetes</taxon>
        <taxon>Geodermatophilales</taxon>
        <taxon>Geodermatophilaceae</taxon>
        <taxon>Klenkia</taxon>
    </lineage>
</organism>
<keyword evidence="9" id="KW-1185">Reference proteome</keyword>
<proteinExistence type="predicted"/>
<dbReference type="CDD" id="cd00060">
    <property type="entry name" value="FHA"/>
    <property type="match status" value="1"/>
</dbReference>
<keyword evidence="1" id="KW-0597">Phosphoprotein</keyword>
<evidence type="ECO:0000313" key="9">
    <source>
        <dbReference type="Proteomes" id="UP001361570"/>
    </source>
</evidence>
<dbReference type="InterPro" id="IPR000253">
    <property type="entry name" value="FHA_dom"/>
</dbReference>
<dbReference type="InterPro" id="IPR050206">
    <property type="entry name" value="FtsK/SpoIIIE/SftA"/>
</dbReference>
<feature type="binding site" evidence="4">
    <location>
        <begin position="635"/>
        <end position="642"/>
    </location>
    <ligand>
        <name>ATP</name>
        <dbReference type="ChEBI" id="CHEBI:30616"/>
    </ligand>
</feature>
<dbReference type="SMART" id="SM00240">
    <property type="entry name" value="FHA"/>
    <property type="match status" value="1"/>
</dbReference>
<dbReference type="PANTHER" id="PTHR22683">
    <property type="entry name" value="SPORULATION PROTEIN RELATED"/>
    <property type="match status" value="1"/>
</dbReference>
<evidence type="ECO:0000259" key="6">
    <source>
        <dbReference type="PROSITE" id="PS50006"/>
    </source>
</evidence>
<dbReference type="RefSeq" id="WP_336405162.1">
    <property type="nucleotide sequence ID" value="NZ_JBAPLU010000016.1"/>
</dbReference>
<evidence type="ECO:0000256" key="5">
    <source>
        <dbReference type="SAM" id="Phobius"/>
    </source>
</evidence>
<feature type="domain" description="FtsK" evidence="7">
    <location>
        <begin position="953"/>
        <end position="1142"/>
    </location>
</feature>
<feature type="domain" description="FtsK" evidence="7">
    <location>
        <begin position="617"/>
        <end position="812"/>
    </location>
</feature>
<dbReference type="InterPro" id="IPR032030">
    <property type="entry name" value="YscD_cytoplasmic_dom"/>
</dbReference>
<dbReference type="PROSITE" id="PS50006">
    <property type="entry name" value="FHA_DOMAIN"/>
    <property type="match status" value="1"/>
</dbReference>
<feature type="domain" description="FHA" evidence="6">
    <location>
        <begin position="103"/>
        <end position="152"/>
    </location>
</feature>
<comment type="caution">
    <text evidence="8">The sequence shown here is derived from an EMBL/GenBank/DDBJ whole genome shotgun (WGS) entry which is preliminary data.</text>
</comment>
<evidence type="ECO:0000313" key="8">
    <source>
        <dbReference type="EMBL" id="MEI4273037.1"/>
    </source>
</evidence>
<dbReference type="InterPro" id="IPR003593">
    <property type="entry name" value="AAA+_ATPase"/>
</dbReference>
<keyword evidence="5" id="KW-1133">Transmembrane helix</keyword>
<dbReference type="Gene3D" id="3.40.50.300">
    <property type="entry name" value="P-loop containing nucleotide triphosphate hydrolases"/>
    <property type="match status" value="3"/>
</dbReference>
<dbReference type="InterPro" id="IPR027417">
    <property type="entry name" value="P-loop_NTPase"/>
</dbReference>
<dbReference type="EMBL" id="JBAPLU010000016">
    <property type="protein sequence ID" value="MEI4273037.1"/>
    <property type="molecule type" value="Genomic_DNA"/>
</dbReference>
<dbReference type="InterPro" id="IPR008984">
    <property type="entry name" value="SMAD_FHA_dom_sf"/>
</dbReference>
<dbReference type="Proteomes" id="UP001361570">
    <property type="component" value="Unassembled WGS sequence"/>
</dbReference>
<dbReference type="SUPFAM" id="SSF49879">
    <property type="entry name" value="SMAD/FHA domain"/>
    <property type="match status" value="1"/>
</dbReference>
<dbReference type="Gene3D" id="2.60.200.20">
    <property type="match status" value="1"/>
</dbReference>
<dbReference type="SUPFAM" id="SSF52540">
    <property type="entry name" value="P-loop containing nucleoside triphosphate hydrolases"/>
    <property type="match status" value="2"/>
</dbReference>
<dbReference type="PROSITE" id="PS50901">
    <property type="entry name" value="FTSK"/>
    <property type="match status" value="2"/>
</dbReference>
<dbReference type="InterPro" id="IPR002543">
    <property type="entry name" value="FtsK_dom"/>
</dbReference>
<gene>
    <name evidence="8" type="ORF">TEK04_15015</name>
</gene>
<evidence type="ECO:0000256" key="4">
    <source>
        <dbReference type="PROSITE-ProRule" id="PRU00289"/>
    </source>
</evidence>
<dbReference type="SMART" id="SM00382">
    <property type="entry name" value="AAA"/>
    <property type="match status" value="2"/>
</dbReference>
<dbReference type="Pfam" id="PF01580">
    <property type="entry name" value="FtsK_SpoIIIE"/>
    <property type="match status" value="2"/>
</dbReference>
<reference evidence="8 9" key="1">
    <citation type="submission" date="2024-03" db="EMBL/GenBank/DDBJ databases">
        <title>Draft genome sequence of Klenkia sp. LSe6-5.</title>
        <authorList>
            <person name="Duangmal K."/>
            <person name="Chantavorakit T."/>
        </authorList>
    </citation>
    <scope>NUCLEOTIDE SEQUENCE [LARGE SCALE GENOMIC DNA]</scope>
    <source>
        <strain evidence="8 9">LSe6-5</strain>
    </source>
</reference>
<evidence type="ECO:0000256" key="2">
    <source>
        <dbReference type="ARBA" id="ARBA00022741"/>
    </source>
</evidence>
<feature type="transmembrane region" description="Helical" evidence="5">
    <location>
        <begin position="248"/>
        <end position="267"/>
    </location>
</feature>
<feature type="binding site" evidence="4">
    <location>
        <begin position="969"/>
        <end position="976"/>
    </location>
    <ligand>
        <name>ATP</name>
        <dbReference type="ChEBI" id="CHEBI:30616"/>
    </ligand>
</feature>
<name>A0ABU8DW06_9ACTN</name>
<feature type="transmembrane region" description="Helical" evidence="5">
    <location>
        <begin position="223"/>
        <end position="242"/>
    </location>
</feature>
<dbReference type="Pfam" id="PF16697">
    <property type="entry name" value="Yop-YscD_cpl"/>
    <property type="match status" value="1"/>
</dbReference>
<keyword evidence="5" id="KW-0472">Membrane</keyword>
<sequence length="1409" mass="146385">MRWEFSLVGRSGRRRDLLVEAAPAATAAEVLAGFVDPAGPSVHDGADPVDLDQAVGAGPLRSGQVLTVGVPGDPRPWLLDGPALLIVGGAAAGSVHPLPTGKVVVGRAAPADLVVDDPTMSTRHASVRLVDRGLEIRDEGSSNGTVVGGVRVGDRPVRVAPGERFLLGQAVLQLAAARVPDGSAERGPDGDLLFNRVVRYRTPEPVVRVVMPTAPEDPARTGVAVQLVGSAAMLVTGVLAAVLLGNPLYAVLGVVAPVVTMGVILVGQRTARRDARRRHESFLSRRREAEDGLRAAAREEAEREWAATLDPASCALAAAGPTAELWSVDGGDETALRLRIGTHDRPARIAVQDAGTEAPSPVLLATPAVVDLRTHPVLGIAGSIEHARAAARALVHQVVVSRSPEDLVVVHLSSDGAADGWSWLRWLPHVRGADVHTVAPGAEALELRLEELSALVRQRSGLAGFGMVQRTLLPEVLVVLDGAGALRTRPAVVGLLQGGGALGIRVVAVDSHPSRLPAETSARLLLDATGSTGELQVKGAPPVTGLTVDLVAGAVAERSARALAPLVPLGGREGGALPDVVRLDDLVGGGTRDVGRIVHRWANGPEGRAVLGVDDDGRTVSVDLVDDGPHALVAGTVGAGKSEALRALVAGLVLSAGPADLSLLLIDFKGGGAFGRLATLPHVVGYADDLTIGGHLADRLLTSLAAELDLRKARFKAAGNVDGLRDYRSARRRLPELPPVSRLVIVIDEFAELKAAQPDFVDGLVRVARVGRSLGVHLVLATQQPAGVVTPQILDNSNLRLCLRVLDPGTSQDLVGGPEAAGFPHRAKGRAALRVGERSAVTIQTAWVSGPVRSGAPGDVAPPVVRVLPWSACGVPVRSAARAEDAPDGRTDLDDLVGVVDEAAAVSGQRRARRPWLPPLPATLLLDRLTAATTGAPEQVPFALEDRPAEQTQVPFTVTIGGGNVAVVGGQRSGRSTALRTLVTAVARRVSPDDLHVYVIDHTPSSALRALARLPHCGVVATRTERHRTERLVERLAGLAARRSALLAEHGVSSWAELRRARPLAPAPVLVVLDGWDSLVQSYSGHQEGPRTTLLRLLDEGPALGIQFAVAGGIGVQKILGAVEQVLCLRFEQRDQMGDFGVPHRELPTEIAPGRAHRPGSGDAVQIALLAEDPGTEAQNAVVGQVAADCAQPVRDRPFRLDDLPARIDLSDALRLAGRPAGAGPRSVLVGVGGDELAGRWIDLDRLEGPLVVTGPAGLGCTGALVSLAAQLVTSGVPTLVVVGRVEDEHRFGDARVVDPRAAVELVPGTVLLVDDAGRVADDAPLLTAAVGSPGVRLVLGGDPARLGGYGGWRLVARGVAGLWFSPRTGFGELTGTPIGSDTAFSAGPGRALLSHRGDREVVQVPWAG</sequence>
<keyword evidence="2 4" id="KW-0547">Nucleotide-binding</keyword>
<evidence type="ECO:0000256" key="3">
    <source>
        <dbReference type="ARBA" id="ARBA00022840"/>
    </source>
</evidence>
<evidence type="ECO:0000256" key="1">
    <source>
        <dbReference type="ARBA" id="ARBA00022553"/>
    </source>
</evidence>
<dbReference type="PANTHER" id="PTHR22683:SF1">
    <property type="entry name" value="TYPE VII SECRETION SYSTEM PROTEIN ESSC"/>
    <property type="match status" value="1"/>
</dbReference>
<dbReference type="CDD" id="cd01127">
    <property type="entry name" value="TrwB_TraG_TraD_VirD4"/>
    <property type="match status" value="1"/>
</dbReference>